<protein>
    <submittedName>
        <fullName evidence="2">Uncharacterized protein</fullName>
    </submittedName>
</protein>
<keyword evidence="1" id="KW-0472">Membrane</keyword>
<keyword evidence="3" id="KW-1185">Reference proteome</keyword>
<evidence type="ECO:0000313" key="2">
    <source>
        <dbReference type="EMBL" id="KAJ4951381.1"/>
    </source>
</evidence>
<keyword evidence="1" id="KW-0812">Transmembrane</keyword>
<dbReference type="EMBL" id="JAMYWD010000012">
    <property type="protein sequence ID" value="KAJ4951381.1"/>
    <property type="molecule type" value="Genomic_DNA"/>
</dbReference>
<organism evidence="2 3">
    <name type="scientific">Protea cynaroides</name>
    <dbReference type="NCBI Taxonomy" id="273540"/>
    <lineage>
        <taxon>Eukaryota</taxon>
        <taxon>Viridiplantae</taxon>
        <taxon>Streptophyta</taxon>
        <taxon>Embryophyta</taxon>
        <taxon>Tracheophyta</taxon>
        <taxon>Spermatophyta</taxon>
        <taxon>Magnoliopsida</taxon>
        <taxon>Proteales</taxon>
        <taxon>Proteaceae</taxon>
        <taxon>Protea</taxon>
    </lineage>
</organism>
<evidence type="ECO:0000313" key="3">
    <source>
        <dbReference type="Proteomes" id="UP001141806"/>
    </source>
</evidence>
<feature type="transmembrane region" description="Helical" evidence="1">
    <location>
        <begin position="202"/>
        <end position="228"/>
    </location>
</feature>
<accession>A0A9Q0GNZ4</accession>
<comment type="caution">
    <text evidence="2">The sequence shown here is derived from an EMBL/GenBank/DDBJ whole genome shotgun (WGS) entry which is preliminary data.</text>
</comment>
<dbReference type="AlphaFoldDB" id="A0A9Q0GNZ4"/>
<evidence type="ECO:0000256" key="1">
    <source>
        <dbReference type="SAM" id="Phobius"/>
    </source>
</evidence>
<name>A0A9Q0GNZ4_9MAGN</name>
<gene>
    <name evidence="2" type="ORF">NE237_028213</name>
</gene>
<sequence length="248" mass="26164">MVRVAWAPALASALDHNPHCGAIADPAIQPSLFPLHPSSRQIASIVTRQQPLQRPLGSIQFEPDTTGSVVEAVVDVAGAVTDAVVRQPLEGYKNSADAALVLVHEIDPVPDLVLLLIFAMLRTVPKHQEDGWMPSPADIVVVVAVVIDKHWCNLDNTESSSVDLVVAGTDGKSNKPDLLDRTLGLVMDHRVERRNFDVFPRIVLVAVVPRIVLVAVAVAVVAVVVAVAQAGAAETVDGAVGVAVVGPQ</sequence>
<keyword evidence="1" id="KW-1133">Transmembrane helix</keyword>
<proteinExistence type="predicted"/>
<reference evidence="2" key="1">
    <citation type="journal article" date="2023" name="Plant J.">
        <title>The genome of the king protea, Protea cynaroides.</title>
        <authorList>
            <person name="Chang J."/>
            <person name="Duong T.A."/>
            <person name="Schoeman C."/>
            <person name="Ma X."/>
            <person name="Roodt D."/>
            <person name="Barker N."/>
            <person name="Li Z."/>
            <person name="Van de Peer Y."/>
            <person name="Mizrachi E."/>
        </authorList>
    </citation>
    <scope>NUCLEOTIDE SEQUENCE</scope>
    <source>
        <tissue evidence="2">Young leaves</tissue>
    </source>
</reference>
<dbReference type="Proteomes" id="UP001141806">
    <property type="component" value="Unassembled WGS sequence"/>
</dbReference>